<protein>
    <recommendedName>
        <fullName evidence="3">BAH domain-containing protein</fullName>
    </recommendedName>
</protein>
<name>A0A2I1HJK2_9GLOM</name>
<dbReference type="VEuPathDB" id="FungiDB:RhiirA1_397185"/>
<keyword evidence="2" id="KW-1185">Reference proteome</keyword>
<dbReference type="VEuPathDB" id="FungiDB:FUN_000308"/>
<dbReference type="Proteomes" id="UP000234323">
    <property type="component" value="Unassembled WGS sequence"/>
</dbReference>
<dbReference type="AlphaFoldDB" id="A0A2I1HJK2"/>
<reference evidence="1 2" key="1">
    <citation type="submission" date="2015-10" db="EMBL/GenBank/DDBJ databases">
        <title>Genome analyses suggest a sexual origin of heterokaryosis in a supposedly ancient asexual fungus.</title>
        <authorList>
            <person name="Ropars J."/>
            <person name="Sedzielewska K."/>
            <person name="Noel J."/>
            <person name="Charron P."/>
            <person name="Farinelli L."/>
            <person name="Marton T."/>
            <person name="Kruger M."/>
            <person name="Pelin A."/>
            <person name="Brachmann A."/>
            <person name="Corradi N."/>
        </authorList>
    </citation>
    <scope>NUCLEOTIDE SEQUENCE [LARGE SCALE GENOMIC DNA]</scope>
    <source>
        <strain evidence="1 2">A4</strain>
    </source>
</reference>
<evidence type="ECO:0000313" key="2">
    <source>
        <dbReference type="Proteomes" id="UP000234323"/>
    </source>
</evidence>
<sequence length="202" mass="23457">ELTPIARKTIYRKIEGFGKIFWELPLDAIDSKIKSLKESENPPHQNFIKGLSQVIPALDTFLDTTSLDSESDDFCIKVYDSVHLENSEILRTTGEFQGREWFSDVMVTPAEDQEQYSSDEGAWYGKVLLLFKFFCGSFKEPYELALVRWYDIDPKEPLLYGCPQLYYTGEYNAIPVGSINQIVHIVPRFNKENRLLLNKYMF</sequence>
<evidence type="ECO:0008006" key="3">
    <source>
        <dbReference type="Google" id="ProtNLM"/>
    </source>
</evidence>
<dbReference type="VEuPathDB" id="FungiDB:RhiirFUN_022733"/>
<proteinExistence type="predicted"/>
<dbReference type="EMBL" id="LLXI01003341">
    <property type="protein sequence ID" value="PKY59061.1"/>
    <property type="molecule type" value="Genomic_DNA"/>
</dbReference>
<accession>A0A2I1HJK2</accession>
<feature type="non-terminal residue" evidence="1">
    <location>
        <position position="1"/>
    </location>
</feature>
<comment type="caution">
    <text evidence="1">The sequence shown here is derived from an EMBL/GenBank/DDBJ whole genome shotgun (WGS) entry which is preliminary data.</text>
</comment>
<organism evidence="1 2">
    <name type="scientific">Rhizophagus irregularis</name>
    <dbReference type="NCBI Taxonomy" id="588596"/>
    <lineage>
        <taxon>Eukaryota</taxon>
        <taxon>Fungi</taxon>
        <taxon>Fungi incertae sedis</taxon>
        <taxon>Mucoromycota</taxon>
        <taxon>Glomeromycotina</taxon>
        <taxon>Glomeromycetes</taxon>
        <taxon>Glomerales</taxon>
        <taxon>Glomeraceae</taxon>
        <taxon>Rhizophagus</taxon>
    </lineage>
</organism>
<gene>
    <name evidence="1" type="ORF">RhiirA4_481507</name>
</gene>
<evidence type="ECO:0000313" key="1">
    <source>
        <dbReference type="EMBL" id="PKY59061.1"/>
    </source>
</evidence>